<dbReference type="PANTHER" id="PTHR35394">
    <property type="entry name" value="DUF3176 DOMAIN-CONTAINING PROTEIN"/>
    <property type="match status" value="1"/>
</dbReference>
<dbReference type="STRING" id="36646.A0A1V6URN2"/>
<feature type="transmembrane region" description="Helical" evidence="1">
    <location>
        <begin position="75"/>
        <end position="97"/>
    </location>
</feature>
<dbReference type="InterPro" id="IPR021514">
    <property type="entry name" value="DUF3176"/>
</dbReference>
<evidence type="ECO:0000313" key="3">
    <source>
        <dbReference type="Proteomes" id="UP000191500"/>
    </source>
</evidence>
<dbReference type="AlphaFoldDB" id="A0A1V6URN2"/>
<accession>A0A1V6URN2</accession>
<proteinExistence type="predicted"/>
<feature type="transmembrane region" description="Helical" evidence="1">
    <location>
        <begin position="559"/>
        <end position="582"/>
    </location>
</feature>
<evidence type="ECO:0000313" key="2">
    <source>
        <dbReference type="EMBL" id="OQE41071.1"/>
    </source>
</evidence>
<evidence type="ECO:0000256" key="1">
    <source>
        <dbReference type="SAM" id="Phobius"/>
    </source>
</evidence>
<organism evidence="2 3">
    <name type="scientific">Penicillium coprophilum</name>
    <dbReference type="NCBI Taxonomy" id="36646"/>
    <lineage>
        <taxon>Eukaryota</taxon>
        <taxon>Fungi</taxon>
        <taxon>Dikarya</taxon>
        <taxon>Ascomycota</taxon>
        <taxon>Pezizomycotina</taxon>
        <taxon>Eurotiomycetes</taxon>
        <taxon>Eurotiomycetidae</taxon>
        <taxon>Eurotiales</taxon>
        <taxon>Aspergillaceae</taxon>
        <taxon>Penicillium</taxon>
    </lineage>
</organism>
<keyword evidence="3" id="KW-1185">Reference proteome</keyword>
<dbReference type="PANTHER" id="PTHR35394:SF5">
    <property type="entry name" value="DUF3176 DOMAIN-CONTAINING PROTEIN"/>
    <property type="match status" value="1"/>
</dbReference>
<keyword evidence="1" id="KW-0812">Transmembrane</keyword>
<protein>
    <submittedName>
        <fullName evidence="2">Uncharacterized protein</fullName>
    </submittedName>
</protein>
<comment type="caution">
    <text evidence="2">The sequence shown here is derived from an EMBL/GenBank/DDBJ whole genome shotgun (WGS) entry which is preliminary data.</text>
</comment>
<keyword evidence="1" id="KW-1133">Transmembrane helix</keyword>
<sequence length="643" mass="71789">MATHPPYSALHDSQSESDLEVDRFENQASPRMSVHRHASETEMRVSEIDGMTVHTQDPQTDTETKRPGFDWSGSWAWEIGSVTLAVVGLVLLVAFLVKINNTSYETWQYTASPNTVVSIIVTITKAAVLVSVSSCLGQLKWNLFQNPAPLYHMQVIDQASRGPWGSLEVLLRGIFGSNTGSLTYVGASLTVLALAVDPFAQQILTFPSRTVATLNATAFAQTSQQWDSTTDSDASDVFLELPPTLLTAIMSGILQTHSPLEPRCDATFCEFPEFVALAMCSKCEDVTSRTNQKCQVPEYSAFWDRAHPAFRETPTNCSYQSPNSFSFDFVRFYSASYGFGNVTYDNITFQMYHWSSLPRKSDPIFDIQTPIVSLIEIDYTNPVFYTLSNATAPPTKPLVTECAVYFCERRYSASSYLPGTQNLPGIQNSRPMHVVDTQQLIATDVPEESRYSYSPYPVHFTPPNGSATLSKIPSYSIDHRTFNSFEPAMMRIFNSTTFAGEEVSTSEVLNLATFLRKGNLSQLLDSMSTSVTDALRANGQGKQILGKAFRVETFIYVRWPWIILPVTVTLGSIALLLGTIIGSKHRKVMLWKCMVLPLLSSHLYTTPENEIVSVRSVDRMTNKWKKMRAVMVQDEGPLTFREK</sequence>
<gene>
    <name evidence="2" type="ORF">PENCOP_c005G07707</name>
</gene>
<dbReference type="Pfam" id="PF11374">
    <property type="entry name" value="DUF3176"/>
    <property type="match status" value="1"/>
</dbReference>
<dbReference type="EMBL" id="MDDG01000005">
    <property type="protein sequence ID" value="OQE41071.1"/>
    <property type="molecule type" value="Genomic_DNA"/>
</dbReference>
<dbReference type="Proteomes" id="UP000191500">
    <property type="component" value="Unassembled WGS sequence"/>
</dbReference>
<keyword evidence="1" id="KW-0472">Membrane</keyword>
<name>A0A1V6URN2_9EURO</name>
<reference evidence="3" key="1">
    <citation type="journal article" date="2017" name="Nat. Microbiol.">
        <title>Global analysis of biosynthetic gene clusters reveals vast potential of secondary metabolite production in Penicillium species.</title>
        <authorList>
            <person name="Nielsen J.C."/>
            <person name="Grijseels S."/>
            <person name="Prigent S."/>
            <person name="Ji B."/>
            <person name="Dainat J."/>
            <person name="Nielsen K.F."/>
            <person name="Frisvad J.C."/>
            <person name="Workman M."/>
            <person name="Nielsen J."/>
        </authorList>
    </citation>
    <scope>NUCLEOTIDE SEQUENCE [LARGE SCALE GENOMIC DNA]</scope>
    <source>
        <strain evidence="3">IBT 31321</strain>
    </source>
</reference>